<dbReference type="STRING" id="1759059.ATE48_03025"/>
<dbReference type="RefSeq" id="WP_066767672.1">
    <property type="nucleotide sequence ID" value="NZ_CP013244.1"/>
</dbReference>
<evidence type="ECO:0000313" key="4">
    <source>
        <dbReference type="EMBL" id="ANP44968.1"/>
    </source>
</evidence>
<gene>
    <name evidence="4" type="ORF">ATE48_03025</name>
</gene>
<evidence type="ECO:0000256" key="1">
    <source>
        <dbReference type="ARBA" id="ARBA00007381"/>
    </source>
</evidence>
<dbReference type="Gene3D" id="3.30.420.40">
    <property type="match status" value="3"/>
</dbReference>
<dbReference type="InParanoid" id="A0A1B1AEI8"/>
<dbReference type="PANTHER" id="PTHR42749:SF1">
    <property type="entry name" value="CELL SHAPE-DETERMINING PROTEIN MREB"/>
    <property type="match status" value="1"/>
</dbReference>
<keyword evidence="3" id="KW-0067">ATP-binding</keyword>
<dbReference type="InterPro" id="IPR013126">
    <property type="entry name" value="Hsp_70_fam"/>
</dbReference>
<dbReference type="FunCoup" id="A0A1B1AEI8">
    <property type="interactions" value="15"/>
</dbReference>
<dbReference type="Proteomes" id="UP000092498">
    <property type="component" value="Chromosome"/>
</dbReference>
<dbReference type="Pfam" id="PF00012">
    <property type="entry name" value="HSP70"/>
    <property type="match status" value="2"/>
</dbReference>
<name>A0A1B1AEI8_9PROT</name>
<reference evidence="4 5" key="1">
    <citation type="submission" date="2015-11" db="EMBL/GenBank/DDBJ databases">
        <title>Whole-Genome Sequence of Candidatus Oderbacter manganicum from the National Park Lower Oder Valley, Germany.</title>
        <authorList>
            <person name="Braun B."/>
            <person name="Liere K."/>
            <person name="Szewzyk U."/>
        </authorList>
    </citation>
    <scope>NUCLEOTIDE SEQUENCE [LARGE SCALE GENOMIC DNA]</scope>
    <source>
        <strain evidence="4 5">OTSz_A_272</strain>
    </source>
</reference>
<dbReference type="KEGG" id="cbot:ATE48_03025"/>
<dbReference type="PANTHER" id="PTHR42749">
    <property type="entry name" value="CELL SHAPE-DETERMINING PROTEIN MREB"/>
    <property type="match status" value="1"/>
</dbReference>
<proteinExistence type="inferred from homology"/>
<dbReference type="Gene3D" id="3.90.640.10">
    <property type="entry name" value="Actin, Chain A, domain 4"/>
    <property type="match status" value="2"/>
</dbReference>
<dbReference type="InterPro" id="IPR042054">
    <property type="entry name" value="YegD-like"/>
</dbReference>
<organism evidence="4 5">
    <name type="scientific">Candidatus Viadribacter manganicus</name>
    <dbReference type="NCBI Taxonomy" id="1759059"/>
    <lineage>
        <taxon>Bacteria</taxon>
        <taxon>Pseudomonadati</taxon>
        <taxon>Pseudomonadota</taxon>
        <taxon>Alphaproteobacteria</taxon>
        <taxon>Hyphomonadales</taxon>
        <taxon>Hyphomonadaceae</taxon>
        <taxon>Candidatus Viadribacter</taxon>
    </lineage>
</organism>
<dbReference type="InterPro" id="IPR043129">
    <property type="entry name" value="ATPase_NBD"/>
</dbReference>
<dbReference type="InterPro" id="IPR018181">
    <property type="entry name" value="Heat_shock_70_CS"/>
</dbReference>
<comment type="similarity">
    <text evidence="1">Belongs to the heat shock protein 70 family.</text>
</comment>
<dbReference type="SUPFAM" id="SSF53067">
    <property type="entry name" value="Actin-like ATPase domain"/>
    <property type="match status" value="2"/>
</dbReference>
<sequence length="427" mass="46951">MTQSIGLDFGTTNTVATMINAEDAAEAMHFAHAGEAFDAFRSVLCFWQTQDETSNRTNVEAGPWAVDQFLELAGDCRFIQSFKTFAASPLFSDTLIFNRRLKFEDLLASFLRQVRAHAGAEFPKRIVIGRPVKFAGAAPDEALARARYEAALRAVGFEEIHHVYEPVAAAYFFAQRLNSEATILVADFGGGTSDFSVVRFSRGPNGLDYKPLSHTGVGIAGDAFDYRIIDNVVARAFGKGSEYKSWDKILPVPNGYFTKFSRWNELSIMRHSRDYRDLQQLVRSSLDPDRIRAFIAFLDADAGYAMNRAVSAAKMQLSSADEGTLSLHVAGVDIERKIKRSEFEKWIAPELEDIGATVDRALAEAGITETGIDRVFLTGGSSFVPAVRAQFESRFGAAKIETGDQLVSIAYGLALIAGDGDVSRWTT</sequence>
<dbReference type="PROSITE" id="PS01036">
    <property type="entry name" value="HSP70_3"/>
    <property type="match status" value="1"/>
</dbReference>
<evidence type="ECO:0000256" key="3">
    <source>
        <dbReference type="ARBA" id="ARBA00022840"/>
    </source>
</evidence>
<dbReference type="GO" id="GO:0005524">
    <property type="term" value="F:ATP binding"/>
    <property type="evidence" value="ECO:0007669"/>
    <property type="project" value="UniProtKB-KW"/>
</dbReference>
<dbReference type="GO" id="GO:0140662">
    <property type="term" value="F:ATP-dependent protein folding chaperone"/>
    <property type="evidence" value="ECO:0007669"/>
    <property type="project" value="InterPro"/>
</dbReference>
<keyword evidence="5" id="KW-1185">Reference proteome</keyword>
<dbReference type="AlphaFoldDB" id="A0A1B1AEI8"/>
<dbReference type="CDD" id="cd10231">
    <property type="entry name" value="ASKHA_NBD_HSP70_YegD-like"/>
    <property type="match status" value="1"/>
</dbReference>
<evidence type="ECO:0000256" key="2">
    <source>
        <dbReference type="ARBA" id="ARBA00022741"/>
    </source>
</evidence>
<evidence type="ECO:0000313" key="5">
    <source>
        <dbReference type="Proteomes" id="UP000092498"/>
    </source>
</evidence>
<protein>
    <submittedName>
        <fullName evidence="4">Molecular chaperone Hsp70</fullName>
    </submittedName>
</protein>
<dbReference type="EMBL" id="CP013244">
    <property type="protein sequence ID" value="ANP44968.1"/>
    <property type="molecule type" value="Genomic_DNA"/>
</dbReference>
<keyword evidence="2" id="KW-0547">Nucleotide-binding</keyword>
<dbReference type="OrthoDB" id="9807934at2"/>
<accession>A0A1B1AEI8</accession>